<protein>
    <recommendedName>
        <fullName evidence="3">DUF2357 domain-containing protein</fullName>
    </recommendedName>
</protein>
<evidence type="ECO:0000313" key="2">
    <source>
        <dbReference type="Proteomes" id="UP000052013"/>
    </source>
</evidence>
<evidence type="ECO:0000313" key="1">
    <source>
        <dbReference type="EMBL" id="KRL65962.1"/>
    </source>
</evidence>
<reference evidence="1 2" key="1">
    <citation type="journal article" date="2015" name="Genome Announc.">
        <title>Expanding the biotechnology potential of lactobacilli through comparative genomics of 213 strains and associated genera.</title>
        <authorList>
            <person name="Sun Z."/>
            <person name="Harris H.M."/>
            <person name="McCann A."/>
            <person name="Guo C."/>
            <person name="Argimon S."/>
            <person name="Zhang W."/>
            <person name="Yang X."/>
            <person name="Jeffery I.B."/>
            <person name="Cooney J.C."/>
            <person name="Kagawa T.F."/>
            <person name="Liu W."/>
            <person name="Song Y."/>
            <person name="Salvetti E."/>
            <person name="Wrobel A."/>
            <person name="Rasinkangas P."/>
            <person name="Parkhill J."/>
            <person name="Rea M.C."/>
            <person name="O'Sullivan O."/>
            <person name="Ritari J."/>
            <person name="Douillard F.P."/>
            <person name="Paul Ross R."/>
            <person name="Yang R."/>
            <person name="Briner A.E."/>
            <person name="Felis G.E."/>
            <person name="de Vos W.M."/>
            <person name="Barrangou R."/>
            <person name="Klaenhammer T.R."/>
            <person name="Caufield P.W."/>
            <person name="Cui Y."/>
            <person name="Zhang H."/>
            <person name="O'Toole P.W."/>
        </authorList>
    </citation>
    <scope>NUCLEOTIDE SEQUENCE [LARGE SCALE GENOMIC DNA]</scope>
    <source>
        <strain evidence="1 2">DSM 14421</strain>
    </source>
</reference>
<gene>
    <name evidence="1" type="ORF">FC85_GL003017</name>
</gene>
<dbReference type="InterPro" id="IPR007505">
    <property type="entry name" value="PDDEXK_7"/>
</dbReference>
<dbReference type="AlphaFoldDB" id="A0A0R1SH02"/>
<accession>A0A0R1SH02</accession>
<sequence>MDLHDKVFIKYLGGRGYPNEEQQFIFSDDENSAKPLEIQENGRYAIRFLGSRGDKLYLDGLDLLSNSRIKEDEDGRFIFPNGHNHRGLDLYEEQEYGPDRHYLPGSWRLKLVLASGEVKYSWLEVRPKFLTGKLLDKMRYEVESKIVGLARAFDENMNGPVTNHSDVLKPEDVLTLKFLHRQQAGFLRSIYEVGANPRTVLQDQYQWTNQMAVALDGRGVQQMAAHPERGNQIYGKVRRVSYLSRDNIILKSQLTYLYRKVHQLIRQIEEIMSRPRAADYVRQRQDDFQADLDVLNTYQNNLLRTLSQPWMQAIPDRHLEVALSGSLMNPNYLFFREAAAHLERVAKEQTAFHQQYHSYWLRTEKLYEFWGFIKILESLERLGFRPISGWIFDSDREQYDMLEPGTAVKLTRVNGSQPVFNLRVVYDEPIPQRPSDTDRDHPIWISSPHNRPDFRIDIFDQQDTLLSTIVLDTKYRSASVFMKSRRASGAWEQLTGYLDSIKSDYTYGSDKYDYFIDPRHQKSIVQGVGVIYPGELDDSAATTEKIANAVDSAKSESLTPIEMTPDTGDAALDTFLKKCFADLEVQIHHFLA</sequence>
<dbReference type="Pfam" id="PF04411">
    <property type="entry name" value="PDDEXK_7"/>
    <property type="match status" value="1"/>
</dbReference>
<dbReference type="EMBL" id="AZEY01000053">
    <property type="protein sequence ID" value="KRL65962.1"/>
    <property type="molecule type" value="Genomic_DNA"/>
</dbReference>
<dbReference type="PATRIC" id="fig|1423739.3.peg.3142"/>
<name>A0A0R1SH02_9LACO</name>
<dbReference type="Proteomes" id="UP000052013">
    <property type="component" value="Unassembled WGS sequence"/>
</dbReference>
<proteinExistence type="predicted"/>
<evidence type="ECO:0008006" key="3">
    <source>
        <dbReference type="Google" id="ProtNLM"/>
    </source>
</evidence>
<dbReference type="STRING" id="1423739.FC85_GL003017"/>
<organism evidence="1 2">
    <name type="scientific">Lentilactobacillus diolivorans DSM 14421</name>
    <dbReference type="NCBI Taxonomy" id="1423739"/>
    <lineage>
        <taxon>Bacteria</taxon>
        <taxon>Bacillati</taxon>
        <taxon>Bacillota</taxon>
        <taxon>Bacilli</taxon>
        <taxon>Lactobacillales</taxon>
        <taxon>Lactobacillaceae</taxon>
        <taxon>Lentilactobacillus</taxon>
    </lineage>
</organism>
<comment type="caution">
    <text evidence="1">The sequence shown here is derived from an EMBL/GenBank/DDBJ whole genome shotgun (WGS) entry which is preliminary data.</text>
</comment>